<evidence type="ECO:0000259" key="1">
    <source>
        <dbReference type="Pfam" id="PF16011"/>
    </source>
</evidence>
<comment type="caution">
    <text evidence="2">The sequence shown here is derived from an EMBL/GenBank/DDBJ whole genome shotgun (WGS) entry which is preliminary data.</text>
</comment>
<dbReference type="CDD" id="cd09620">
    <property type="entry name" value="CBM9_like_3"/>
    <property type="match status" value="1"/>
</dbReference>
<accession>A0ABS6YCK3</accession>
<dbReference type="Pfam" id="PF16011">
    <property type="entry name" value="CBM9_2"/>
    <property type="match status" value="1"/>
</dbReference>
<dbReference type="Proteomes" id="UP000788426">
    <property type="component" value="Unassembled WGS sequence"/>
</dbReference>
<organism evidence="2 3">
    <name type="scientific">Hoylesella nanceiensis</name>
    <dbReference type="NCBI Taxonomy" id="425941"/>
    <lineage>
        <taxon>Bacteria</taxon>
        <taxon>Pseudomonadati</taxon>
        <taxon>Bacteroidota</taxon>
        <taxon>Bacteroidia</taxon>
        <taxon>Bacteroidales</taxon>
        <taxon>Prevotellaceae</taxon>
        <taxon>Hoylesella</taxon>
    </lineage>
</organism>
<keyword evidence="3" id="KW-1185">Reference proteome</keyword>
<name>A0ABS6YCK3_9BACT</name>
<evidence type="ECO:0000313" key="3">
    <source>
        <dbReference type="Proteomes" id="UP000788426"/>
    </source>
</evidence>
<protein>
    <recommendedName>
        <fullName evidence="1">Carbohydrate-binding domain-containing protein</fullName>
    </recommendedName>
</protein>
<gene>
    <name evidence="2" type="ORF">KZO38_05920</name>
</gene>
<reference evidence="2 3" key="1">
    <citation type="submission" date="2021-07" db="EMBL/GenBank/DDBJ databases">
        <title>Genomic diversity and antimicrobial resistance of Prevotella spp. isolated from chronic lung disease airways.</title>
        <authorList>
            <person name="Webb K.A."/>
            <person name="Olagoke O.S."/>
            <person name="Baird T."/>
            <person name="Neill J."/>
            <person name="Pham A."/>
            <person name="Wells T.J."/>
            <person name="Ramsay K.A."/>
            <person name="Bell S.C."/>
            <person name="Sarovich D.S."/>
            <person name="Price E.P."/>
        </authorList>
    </citation>
    <scope>NUCLEOTIDE SEQUENCE [LARGE SCALE GENOMIC DNA]</scope>
    <source>
        <strain evidence="2 3">SCHI0011.S.12</strain>
    </source>
</reference>
<feature type="domain" description="Carbohydrate-binding" evidence="1">
    <location>
        <begin position="34"/>
        <end position="229"/>
    </location>
</feature>
<dbReference type="EMBL" id="JAHXCT010000003">
    <property type="protein sequence ID" value="MBW4769298.1"/>
    <property type="molecule type" value="Genomic_DNA"/>
</dbReference>
<evidence type="ECO:0000313" key="2">
    <source>
        <dbReference type="EMBL" id="MBW4769298.1"/>
    </source>
</evidence>
<sequence length="232" mass="26196">MILSTNTESTKQLKLMKKLAIKKLDLSNVNAKDIPTLLDKNEIPFENIDCVNWKAEFPYAPNVQFRMAYTSNSILLHYVVEEEHIRAVAEEDNGKVWEDACCELFCSPVADNTYYNIECNCAGTVLVGFGSGRENRTLAPVGVMKGIKRWSSLGDQPFDTKPATGQWQLALVVPFTTFFKHDVPSLDAHTIRANFYKCGDKLPKPHFLSWNSIELPNPDFHCPAFFGEVICK</sequence>
<dbReference type="InterPro" id="IPR010502">
    <property type="entry name" value="Carb-bd_dom_fam9"/>
</dbReference>
<proteinExistence type="predicted"/>